<dbReference type="CDD" id="cd03219">
    <property type="entry name" value="ABC_Mj1267_LivG_branched"/>
    <property type="match status" value="1"/>
</dbReference>
<dbReference type="Pfam" id="PF00005">
    <property type="entry name" value="ABC_tran"/>
    <property type="match status" value="1"/>
</dbReference>
<reference evidence="5 6" key="1">
    <citation type="submission" date="2019-09" db="EMBL/GenBank/DDBJ databases">
        <title>Actinomadura physcomitrii sp. nov., a novel actinomycete isolated from moss [Physcomitrium sphaericum (Ludw) Fuernr].</title>
        <authorList>
            <person name="Liu C."/>
            <person name="Zhuang X."/>
        </authorList>
    </citation>
    <scope>NUCLEOTIDE SEQUENCE [LARGE SCALE GENOMIC DNA]</scope>
    <source>
        <strain evidence="5 6">CYP1-1B</strain>
    </source>
</reference>
<dbReference type="Proteomes" id="UP000483004">
    <property type="component" value="Unassembled WGS sequence"/>
</dbReference>
<evidence type="ECO:0000259" key="4">
    <source>
        <dbReference type="PROSITE" id="PS50893"/>
    </source>
</evidence>
<dbReference type="GO" id="GO:0005886">
    <property type="term" value="C:plasma membrane"/>
    <property type="evidence" value="ECO:0007669"/>
    <property type="project" value="TreeGrafter"/>
</dbReference>
<feature type="domain" description="ABC transporter" evidence="4">
    <location>
        <begin position="8"/>
        <end position="243"/>
    </location>
</feature>
<evidence type="ECO:0000313" key="5">
    <source>
        <dbReference type="EMBL" id="KAB2363227.1"/>
    </source>
</evidence>
<dbReference type="PROSITE" id="PS50893">
    <property type="entry name" value="ABC_TRANSPORTER_2"/>
    <property type="match status" value="1"/>
</dbReference>
<protein>
    <submittedName>
        <fullName evidence="5">ABC transporter ATP-binding protein</fullName>
    </submittedName>
</protein>
<evidence type="ECO:0000256" key="1">
    <source>
        <dbReference type="ARBA" id="ARBA00022448"/>
    </source>
</evidence>
<dbReference type="Pfam" id="PF12399">
    <property type="entry name" value="BCA_ABC_TP_C"/>
    <property type="match status" value="1"/>
</dbReference>
<evidence type="ECO:0000313" key="6">
    <source>
        <dbReference type="Proteomes" id="UP000483004"/>
    </source>
</evidence>
<sequence length="251" mass="26695">MSGDTPVLRVRGLQRRFGGLLAVSGVDLALPAGRVLGVIGPNGAGKSTLVNLISGHLKPTAGSVLIGDTDLTGARPWRIAHAGVARTFQIVKPFRGLTVADNVTVAVMFGPARIRSRARARREAERVLERVGLGGKGDLPPAELPVADARRLELAKALALRPRVLLLDEVLAGLRAAEIDPALRLIDELRGEGLTLLVIEHIVQAIAAVSDEILVLHHGAVLTQGPPDEVLGDARVIEAYLGHRYTRKNRS</sequence>
<dbReference type="Gene3D" id="3.40.50.300">
    <property type="entry name" value="P-loop containing nucleotide triphosphate hydrolases"/>
    <property type="match status" value="1"/>
</dbReference>
<dbReference type="GO" id="GO:0016887">
    <property type="term" value="F:ATP hydrolysis activity"/>
    <property type="evidence" value="ECO:0007669"/>
    <property type="project" value="InterPro"/>
</dbReference>
<name>A0A6L3VMW5_9ACTN</name>
<evidence type="ECO:0000256" key="3">
    <source>
        <dbReference type="ARBA" id="ARBA00022840"/>
    </source>
</evidence>
<keyword evidence="6" id="KW-1185">Reference proteome</keyword>
<dbReference type="InterPro" id="IPR003593">
    <property type="entry name" value="AAA+_ATPase"/>
</dbReference>
<keyword evidence="1" id="KW-0813">Transport</keyword>
<proteinExistence type="predicted"/>
<dbReference type="InterPro" id="IPR051120">
    <property type="entry name" value="ABC_AA/LPS_Transport"/>
</dbReference>
<gene>
    <name evidence="5" type="ORF">F9B16_43340</name>
</gene>
<comment type="caution">
    <text evidence="5">The sequence shown here is derived from an EMBL/GenBank/DDBJ whole genome shotgun (WGS) entry which is preliminary data.</text>
</comment>
<dbReference type="AlphaFoldDB" id="A0A6L3VMW5"/>
<dbReference type="SUPFAM" id="SSF52540">
    <property type="entry name" value="P-loop containing nucleoside triphosphate hydrolases"/>
    <property type="match status" value="1"/>
</dbReference>
<dbReference type="SMART" id="SM00382">
    <property type="entry name" value="AAA"/>
    <property type="match status" value="1"/>
</dbReference>
<organism evidence="5 6">
    <name type="scientific">Actinomadura montaniterrae</name>
    <dbReference type="NCBI Taxonomy" id="1803903"/>
    <lineage>
        <taxon>Bacteria</taxon>
        <taxon>Bacillati</taxon>
        <taxon>Actinomycetota</taxon>
        <taxon>Actinomycetes</taxon>
        <taxon>Streptosporangiales</taxon>
        <taxon>Thermomonosporaceae</taxon>
        <taxon>Actinomadura</taxon>
    </lineage>
</organism>
<dbReference type="InterPro" id="IPR027417">
    <property type="entry name" value="P-loop_NTPase"/>
</dbReference>
<evidence type="ECO:0000256" key="2">
    <source>
        <dbReference type="ARBA" id="ARBA00022741"/>
    </source>
</evidence>
<dbReference type="RefSeq" id="WP_151546092.1">
    <property type="nucleotide sequence ID" value="NZ_WBMR01000247.1"/>
</dbReference>
<dbReference type="InterPro" id="IPR003439">
    <property type="entry name" value="ABC_transporter-like_ATP-bd"/>
</dbReference>
<dbReference type="GO" id="GO:0005524">
    <property type="term" value="F:ATP binding"/>
    <property type="evidence" value="ECO:0007669"/>
    <property type="project" value="UniProtKB-KW"/>
</dbReference>
<keyword evidence="2" id="KW-0547">Nucleotide-binding</keyword>
<dbReference type="InterPro" id="IPR032823">
    <property type="entry name" value="BCA_ABC_TP_C"/>
</dbReference>
<dbReference type="OrthoDB" id="9806149at2"/>
<keyword evidence="3 5" id="KW-0067">ATP-binding</keyword>
<dbReference type="PANTHER" id="PTHR45772">
    <property type="entry name" value="CONSERVED COMPONENT OF ABC TRANSPORTER FOR NATURAL AMINO ACIDS-RELATED"/>
    <property type="match status" value="1"/>
</dbReference>
<dbReference type="PANTHER" id="PTHR45772:SF9">
    <property type="entry name" value="CONSERVED COMPONENT OF ABC TRANSPORTER FOR NATURAL AMINO ACIDS"/>
    <property type="match status" value="1"/>
</dbReference>
<dbReference type="EMBL" id="WBMR01000247">
    <property type="protein sequence ID" value="KAB2363227.1"/>
    <property type="molecule type" value="Genomic_DNA"/>
</dbReference>
<accession>A0A6L3VMW5</accession>